<dbReference type="EMBL" id="LPXO01000010">
    <property type="protein sequence ID" value="KUF09787.1"/>
    <property type="molecule type" value="Genomic_DNA"/>
</dbReference>
<proteinExistence type="predicted"/>
<comment type="caution">
    <text evidence="1">The sequence shown here is derived from an EMBL/GenBank/DDBJ whole genome shotgun (WGS) entry which is preliminary data.</text>
</comment>
<dbReference type="SUPFAM" id="SSF56935">
    <property type="entry name" value="Porins"/>
    <property type="match status" value="1"/>
</dbReference>
<evidence type="ECO:0008006" key="3">
    <source>
        <dbReference type="Google" id="ProtNLM"/>
    </source>
</evidence>
<evidence type="ECO:0000313" key="2">
    <source>
        <dbReference type="Proteomes" id="UP000054396"/>
    </source>
</evidence>
<accession>A0A0W7WGL2</accession>
<gene>
    <name evidence="1" type="ORF">AVJ23_15155</name>
</gene>
<keyword evidence="2" id="KW-1185">Reference proteome</keyword>
<dbReference type="AlphaFoldDB" id="A0A0W7WGL2"/>
<organism evidence="1 2">
    <name type="scientific">Pseudoponticoccus marisrubri</name>
    <dbReference type="NCBI Taxonomy" id="1685382"/>
    <lineage>
        <taxon>Bacteria</taxon>
        <taxon>Pseudomonadati</taxon>
        <taxon>Pseudomonadota</taxon>
        <taxon>Alphaproteobacteria</taxon>
        <taxon>Rhodobacterales</taxon>
        <taxon>Roseobacteraceae</taxon>
        <taxon>Pseudoponticoccus</taxon>
    </lineage>
</organism>
<dbReference type="Proteomes" id="UP000054396">
    <property type="component" value="Unassembled WGS sequence"/>
</dbReference>
<dbReference type="OrthoDB" id="7737345at2"/>
<dbReference type="RefSeq" id="WP_058863061.1">
    <property type="nucleotide sequence ID" value="NZ_LPXO01000010.1"/>
</dbReference>
<protein>
    <recommendedName>
        <fullName evidence="3">Porin domain-containing protein</fullName>
    </recommendedName>
</protein>
<name>A0A0W7WGL2_9RHOB</name>
<sequence length="286" mass="29866">MPAVAQEFSHSTAIGLGYSSVDVQGLTADGFSLEGESVLRFGRVSTKVDLGWNQLEDNGGELTQMAFHVAPTYWVSQNFGLGAYIAKDNLDLGGGLDTDLNSYGVEGTLRFGRFEGAAFHGETEIDNLANIVEVKDTGLRMRADLGQNVSVWGSGVWSNIDIAGLGDVDARSLGAGANMAFGSGFDAFVSYQMSAIDNTGLDSDTKAVGLSYTTNLGTQSVVFSGEYASATGRSPIGSLDGDRFSMGATLLLGDARAKRTPAHTVSNSVVRGERSAITGLTGSIGF</sequence>
<reference evidence="1 2" key="1">
    <citation type="submission" date="2015-12" db="EMBL/GenBank/DDBJ databases">
        <authorList>
            <person name="Shamseldin A."/>
            <person name="Moawad H."/>
            <person name="Abd El-Rahim W.M."/>
            <person name="Sadowsky M.J."/>
        </authorList>
    </citation>
    <scope>NUCLEOTIDE SEQUENCE [LARGE SCALE GENOMIC DNA]</scope>
    <source>
        <strain evidence="1 2">SJ5A-1</strain>
    </source>
</reference>
<evidence type="ECO:0000313" key="1">
    <source>
        <dbReference type="EMBL" id="KUF09787.1"/>
    </source>
</evidence>
<dbReference type="STRING" id="1685382.AVJ23_15155"/>